<gene>
    <name evidence="1" type="ORF">AN396_04405</name>
</gene>
<comment type="caution">
    <text evidence="1">The sequence shown here is derived from an EMBL/GenBank/DDBJ whole genome shotgun (WGS) entry which is preliminary data.</text>
</comment>
<reference evidence="1" key="1">
    <citation type="submission" date="2016-08" db="EMBL/GenBank/DDBJ databases">
        <authorList>
            <person name="Ngugi D.K."/>
            <person name="Miyake S."/>
            <person name="Stingl U."/>
        </authorList>
    </citation>
    <scope>NUCLEOTIDE SEQUENCE</scope>
    <source>
        <strain evidence="1">SCG-B11WGA-EpuloA1</strain>
    </source>
</reference>
<name>A0ACC8XDP1_9FIRM</name>
<dbReference type="Proteomes" id="UP000188605">
    <property type="component" value="Unassembled WGS sequence"/>
</dbReference>
<dbReference type="EMBL" id="LJDB01000043">
    <property type="protein sequence ID" value="ONI41007.1"/>
    <property type="molecule type" value="Genomic_DNA"/>
</dbReference>
<proteinExistence type="predicted"/>
<accession>A0ACC8XDP1</accession>
<keyword evidence="2" id="KW-1185">Reference proteome</keyword>
<sequence length="118" mass="13279">MTMNIIDLPIIGMGLMTTGFITTLGGLIGLAHLKSRYNEETLKIVAPSSKDEPFEDYLKNEFVQDDLEIQIEEIPYSSHIKYLIKNGLTLDDVAKKLGKGKGEIQLILSLEEKRRSIK</sequence>
<evidence type="ECO:0000313" key="2">
    <source>
        <dbReference type="Proteomes" id="UP000188605"/>
    </source>
</evidence>
<organism evidence="1 2">
    <name type="scientific">Candidatus Epulonipiscium fishelsonii</name>
    <dbReference type="NCBI Taxonomy" id="77094"/>
    <lineage>
        <taxon>Bacteria</taxon>
        <taxon>Bacillati</taxon>
        <taxon>Bacillota</taxon>
        <taxon>Clostridia</taxon>
        <taxon>Lachnospirales</taxon>
        <taxon>Lachnospiraceae</taxon>
        <taxon>Candidatus Epulonipiscium</taxon>
    </lineage>
</organism>
<evidence type="ECO:0000313" key="1">
    <source>
        <dbReference type="EMBL" id="ONI41007.1"/>
    </source>
</evidence>
<protein>
    <submittedName>
        <fullName evidence="1">Uncharacterized protein</fullName>
    </submittedName>
</protein>